<evidence type="ECO:0000313" key="1">
    <source>
        <dbReference type="EMBL" id="CAG19900.1"/>
    </source>
</evidence>
<gene>
    <name evidence="1" type="ordered locus">PBPRA1489</name>
</gene>
<sequence length="102" mass="11367">MLRLVEPDRLLSVEPWSDFSSVFVSSLLGLNLGRFFCPFSKLISSLRRVISSCWRSTVSESCSMIPIKPFTKGVCSDSGMSGRLIFIETKGSTWLEATILKV</sequence>
<protein>
    <submittedName>
        <fullName evidence="1">Uncharacterized protein</fullName>
    </submittedName>
</protein>
<reference evidence="2" key="1">
    <citation type="journal article" date="2005" name="Science">
        <title>Life at depth: Photobacterium profundum genome sequence and expression analysis.</title>
        <authorList>
            <person name="Vezzi A."/>
            <person name="Campanaro S."/>
            <person name="D'Angelo M."/>
            <person name="Simonato F."/>
            <person name="Vitulo N."/>
            <person name="Lauro F.M."/>
            <person name="Cestaro A."/>
            <person name="Malacrida G."/>
            <person name="Simionati B."/>
            <person name="Cannata N."/>
            <person name="Romualdi C."/>
            <person name="Bartlett D.H."/>
            <person name="Valle G."/>
        </authorList>
    </citation>
    <scope>NUCLEOTIDE SEQUENCE [LARGE SCALE GENOMIC DNA]</scope>
    <source>
        <strain evidence="2">ATCC BAA-1253 / SS9</strain>
    </source>
</reference>
<proteinExistence type="predicted"/>
<dbReference type="HOGENOM" id="CLU_2274763_0_0_6"/>
<dbReference type="STRING" id="298386.PBPRA1489"/>
<evidence type="ECO:0000313" key="2">
    <source>
        <dbReference type="Proteomes" id="UP000000593"/>
    </source>
</evidence>
<keyword evidence="2" id="KW-1185">Reference proteome</keyword>
<dbReference type="AlphaFoldDB" id="Q6LS26"/>
<dbReference type="KEGG" id="ppr:PBPRA1489"/>
<name>Q6LS26_PHOPR</name>
<dbReference type="EMBL" id="CR378667">
    <property type="protein sequence ID" value="CAG19900.1"/>
    <property type="molecule type" value="Genomic_DNA"/>
</dbReference>
<dbReference type="Proteomes" id="UP000000593">
    <property type="component" value="Chromosome 1"/>
</dbReference>
<accession>Q6LS26</accession>
<organism evidence="1 2">
    <name type="scientific">Photobacterium profundum (strain SS9)</name>
    <dbReference type="NCBI Taxonomy" id="298386"/>
    <lineage>
        <taxon>Bacteria</taxon>
        <taxon>Pseudomonadati</taxon>
        <taxon>Pseudomonadota</taxon>
        <taxon>Gammaproteobacteria</taxon>
        <taxon>Vibrionales</taxon>
        <taxon>Vibrionaceae</taxon>
        <taxon>Photobacterium</taxon>
    </lineage>
</organism>